<dbReference type="EMBL" id="LQYT01000038">
    <property type="protein sequence ID" value="KYD19479.1"/>
    <property type="molecule type" value="Genomic_DNA"/>
</dbReference>
<dbReference type="CDD" id="cd05243">
    <property type="entry name" value="SDR_a5"/>
    <property type="match status" value="1"/>
</dbReference>
<gene>
    <name evidence="2" type="ORF">B4135_0126</name>
</gene>
<protein>
    <recommendedName>
        <fullName evidence="1">NAD(P)-binding domain-containing protein</fullName>
    </recommendedName>
</protein>
<dbReference type="STRING" id="301148.B4135_0126"/>
<organism evidence="2 3">
    <name type="scientific">Caldibacillus debilis</name>
    <dbReference type="NCBI Taxonomy" id="301148"/>
    <lineage>
        <taxon>Bacteria</taxon>
        <taxon>Bacillati</taxon>
        <taxon>Bacillota</taxon>
        <taxon>Bacilli</taxon>
        <taxon>Bacillales</taxon>
        <taxon>Bacillaceae</taxon>
        <taxon>Caldibacillus</taxon>
    </lineage>
</organism>
<dbReference type="SUPFAM" id="SSF51735">
    <property type="entry name" value="NAD(P)-binding Rossmann-fold domains"/>
    <property type="match status" value="1"/>
</dbReference>
<dbReference type="PANTHER" id="PTHR15020">
    <property type="entry name" value="FLAVIN REDUCTASE-RELATED"/>
    <property type="match status" value="1"/>
</dbReference>
<dbReference type="OrthoDB" id="9803892at2"/>
<accession>A0A150M5V6</accession>
<dbReference type="InterPro" id="IPR036291">
    <property type="entry name" value="NAD(P)-bd_dom_sf"/>
</dbReference>
<dbReference type="AlphaFoldDB" id="A0A150M5V6"/>
<dbReference type="Gene3D" id="3.40.50.720">
    <property type="entry name" value="NAD(P)-binding Rossmann-like Domain"/>
    <property type="match status" value="1"/>
</dbReference>
<evidence type="ECO:0000259" key="1">
    <source>
        <dbReference type="Pfam" id="PF13460"/>
    </source>
</evidence>
<dbReference type="PANTHER" id="PTHR15020:SF50">
    <property type="entry name" value="UPF0659 PROTEIN YMR090W"/>
    <property type="match status" value="1"/>
</dbReference>
<dbReference type="InterPro" id="IPR016040">
    <property type="entry name" value="NAD(P)-bd_dom"/>
</dbReference>
<evidence type="ECO:0000313" key="2">
    <source>
        <dbReference type="EMBL" id="KYD19479.1"/>
    </source>
</evidence>
<sequence>MKVLLIGANGKVGRQVVDMLHGHERHTVRAMVRKPEQWEALRNKGIEAVLADLEGTVDEIAEAAKGCDAIVFSAGSGGHTGPDKTLLVDLDGAVKAMEAAEKIGIKRFVIVSTFQAHNRENWPEDLKPYYVAKHYADRMLMNSGLNYTIIRPGYLRDVKGTGLVTAAENLKGGSIPREDVARTIVQTLDEPNTYRKAFDLMAGDTPIAEALKSLR</sequence>
<name>A0A150M5V6_9BACI</name>
<dbReference type="Proteomes" id="UP000075683">
    <property type="component" value="Unassembled WGS sequence"/>
</dbReference>
<reference evidence="2 3" key="1">
    <citation type="submission" date="2016-01" db="EMBL/GenBank/DDBJ databases">
        <title>Draft Genome Sequences of Seven Thermophilic Sporeformers Isolated from Foods.</title>
        <authorList>
            <person name="Berendsen E.M."/>
            <person name="Wells-Bennik M.H."/>
            <person name="Krawcyk A.O."/>
            <person name="De Jong A."/>
            <person name="Holsappel S."/>
            <person name="Eijlander R.T."/>
            <person name="Kuipers O.P."/>
        </authorList>
    </citation>
    <scope>NUCLEOTIDE SEQUENCE [LARGE SCALE GENOMIC DNA]</scope>
    <source>
        <strain evidence="2 3">B4135</strain>
    </source>
</reference>
<evidence type="ECO:0000313" key="3">
    <source>
        <dbReference type="Proteomes" id="UP000075683"/>
    </source>
</evidence>
<dbReference type="RefSeq" id="WP_061568809.1">
    <property type="nucleotide sequence ID" value="NZ_LQYT01000038.1"/>
</dbReference>
<dbReference type="Pfam" id="PF13460">
    <property type="entry name" value="NAD_binding_10"/>
    <property type="match status" value="1"/>
</dbReference>
<dbReference type="PATRIC" id="fig|301148.3.peg.3347"/>
<feature type="domain" description="NAD(P)-binding" evidence="1">
    <location>
        <begin position="7"/>
        <end position="191"/>
    </location>
</feature>
<proteinExistence type="predicted"/>
<comment type="caution">
    <text evidence="2">The sequence shown here is derived from an EMBL/GenBank/DDBJ whole genome shotgun (WGS) entry which is preliminary data.</text>
</comment>